<feature type="domain" description="Sushi" evidence="28">
    <location>
        <begin position="2134"/>
        <end position="2191"/>
    </location>
</feature>
<dbReference type="SUPFAM" id="SSF53300">
    <property type="entry name" value="vWA-like"/>
    <property type="match status" value="1"/>
</dbReference>
<dbReference type="InterPro" id="IPR009030">
    <property type="entry name" value="Growth_fac_rcpt_cys_sf"/>
</dbReference>
<dbReference type="InterPro" id="IPR002492">
    <property type="entry name" value="Transposase_Tc1-like"/>
</dbReference>
<dbReference type="InterPro" id="IPR013783">
    <property type="entry name" value="Ig-like_fold"/>
</dbReference>
<feature type="signal peptide" evidence="24">
    <location>
        <begin position="1"/>
        <end position="18"/>
    </location>
</feature>
<dbReference type="FunFam" id="2.60.120.200:FF:000012">
    <property type="entry name" value="neuronal pentraxin receptor"/>
    <property type="match status" value="1"/>
</dbReference>
<dbReference type="InterPro" id="IPR003410">
    <property type="entry name" value="HYR_dom"/>
</dbReference>
<feature type="domain" description="Sushi" evidence="28">
    <location>
        <begin position="2366"/>
        <end position="2427"/>
    </location>
</feature>
<dbReference type="SMART" id="SM00181">
    <property type="entry name" value="EGF"/>
    <property type="match status" value="11"/>
</dbReference>
<feature type="disulfide bond" evidence="21">
    <location>
        <begin position="1413"/>
        <end position="1422"/>
    </location>
</feature>
<gene>
    <name evidence="30" type="ORF">J4Q44_G00056420</name>
</gene>
<dbReference type="InterPro" id="IPR009057">
    <property type="entry name" value="Homeodomain-like_sf"/>
</dbReference>
<feature type="domain" description="Sushi" evidence="28">
    <location>
        <begin position="3224"/>
        <end position="3283"/>
    </location>
</feature>
<dbReference type="GO" id="GO:0005576">
    <property type="term" value="C:extracellular region"/>
    <property type="evidence" value="ECO:0007669"/>
    <property type="project" value="UniProtKB-SubCell"/>
</dbReference>
<feature type="domain" description="EGF-like" evidence="25">
    <location>
        <begin position="1197"/>
        <end position="1233"/>
    </location>
</feature>
<feature type="domain" description="Sushi" evidence="28">
    <location>
        <begin position="3050"/>
        <end position="3107"/>
    </location>
</feature>
<evidence type="ECO:0000259" key="26">
    <source>
        <dbReference type="PROSITE" id="PS50234"/>
    </source>
</evidence>
<dbReference type="GO" id="GO:0003013">
    <property type="term" value="P:circulatory system process"/>
    <property type="evidence" value="ECO:0007669"/>
    <property type="project" value="UniProtKB-ARBA"/>
</dbReference>
<name>A0AAN8M9L4_9TELE</name>
<keyword evidence="7" id="KW-0963">Cytoplasm</keyword>
<keyword evidence="17" id="KW-0325">Glycoprotein</keyword>
<dbReference type="InterPro" id="IPR000436">
    <property type="entry name" value="Sushi_SCR_CCP_dom"/>
</dbReference>
<evidence type="ECO:0000256" key="2">
    <source>
        <dbReference type="ARBA" id="ARBA00004170"/>
    </source>
</evidence>
<feature type="disulfide bond" evidence="22">
    <location>
        <begin position="2519"/>
        <end position="2546"/>
    </location>
</feature>
<keyword evidence="11 24" id="KW-0732">Signal</keyword>
<feature type="domain" description="Sushi" evidence="28">
    <location>
        <begin position="3166"/>
        <end position="3223"/>
    </location>
</feature>
<evidence type="ECO:0000259" key="29">
    <source>
        <dbReference type="PROSITE" id="PS51828"/>
    </source>
</evidence>
<dbReference type="FunFam" id="2.10.25.10:FF:000038">
    <property type="entry name" value="Fibrillin 2"/>
    <property type="match status" value="1"/>
</dbReference>
<dbReference type="PROSITE" id="PS50026">
    <property type="entry name" value="EGF_3"/>
    <property type="match status" value="9"/>
</dbReference>
<dbReference type="Pfam" id="PF25787">
    <property type="entry name" value="HTH_SB"/>
    <property type="match status" value="1"/>
</dbReference>
<feature type="disulfide bond" evidence="22">
    <location>
        <begin position="2696"/>
        <end position="2723"/>
    </location>
</feature>
<feature type="domain" description="Sushi" evidence="28">
    <location>
        <begin position="2904"/>
        <end position="2960"/>
    </location>
</feature>
<evidence type="ECO:0000256" key="8">
    <source>
        <dbReference type="ARBA" id="ARBA00022525"/>
    </source>
</evidence>
<keyword evidence="6" id="KW-1003">Cell membrane</keyword>
<feature type="domain" description="EGF-like" evidence="25">
    <location>
        <begin position="1273"/>
        <end position="1309"/>
    </location>
</feature>
<dbReference type="PROSITE" id="PS01187">
    <property type="entry name" value="EGF_CA"/>
    <property type="match status" value="3"/>
</dbReference>
<feature type="disulfide bond" evidence="22">
    <location>
        <begin position="401"/>
        <end position="428"/>
    </location>
</feature>
<dbReference type="GO" id="GO:0030855">
    <property type="term" value="P:epithelial cell differentiation"/>
    <property type="evidence" value="ECO:0007669"/>
    <property type="project" value="UniProtKB-ARBA"/>
</dbReference>
<feature type="disulfide bond" evidence="22">
    <location>
        <begin position="3725"/>
        <end position="3752"/>
    </location>
</feature>
<dbReference type="InterPro" id="IPR038717">
    <property type="entry name" value="Tc1-like_DDE_dom"/>
</dbReference>
<feature type="disulfide bond" evidence="22">
    <location>
        <begin position="2874"/>
        <end position="2901"/>
    </location>
</feature>
<dbReference type="Pfam" id="PF00084">
    <property type="entry name" value="Sushi"/>
    <property type="match status" value="34"/>
</dbReference>
<feature type="disulfide bond" evidence="22">
    <location>
        <begin position="3136"/>
        <end position="3163"/>
    </location>
</feature>
<dbReference type="GO" id="GO:0007154">
    <property type="term" value="P:cell communication"/>
    <property type="evidence" value="ECO:0007669"/>
    <property type="project" value="UniProtKB-ARBA"/>
</dbReference>
<dbReference type="PROSITE" id="PS50825">
    <property type="entry name" value="HYR"/>
    <property type="match status" value="2"/>
</dbReference>
<comment type="subcellular location">
    <subcellularLocation>
        <location evidence="3">Cell membrane</location>
        <topology evidence="3">Single-pass type I membrane protein</topology>
    </subcellularLocation>
    <subcellularLocation>
        <location evidence="4">Cytoplasm</location>
    </subcellularLocation>
    <subcellularLocation>
        <location evidence="2">Membrane</location>
        <topology evidence="2">Peripheral membrane protein</topology>
    </subcellularLocation>
    <subcellularLocation>
        <location evidence="1">Nucleus</location>
    </subcellularLocation>
    <subcellularLocation>
        <location evidence="5">Secreted</location>
    </subcellularLocation>
</comment>
<dbReference type="Pfam" id="PF12661">
    <property type="entry name" value="hEGF"/>
    <property type="match status" value="3"/>
</dbReference>
<dbReference type="Pfam" id="PF00354">
    <property type="entry name" value="Pentaxin"/>
    <property type="match status" value="1"/>
</dbReference>
<dbReference type="PROSITE" id="PS01186">
    <property type="entry name" value="EGF_2"/>
    <property type="match status" value="8"/>
</dbReference>
<dbReference type="InterPro" id="IPR051277">
    <property type="entry name" value="SEZ6_CSMD_C4BPB_Regulators"/>
</dbReference>
<evidence type="ECO:0000256" key="13">
    <source>
        <dbReference type="ARBA" id="ARBA00022837"/>
    </source>
</evidence>
<evidence type="ECO:0000256" key="7">
    <source>
        <dbReference type="ARBA" id="ARBA00022490"/>
    </source>
</evidence>
<feature type="domain" description="Sushi" evidence="28">
    <location>
        <begin position="2035"/>
        <end position="2092"/>
    </location>
</feature>
<feature type="domain" description="Sushi" evidence="28">
    <location>
        <begin position="2308"/>
        <end position="2365"/>
    </location>
</feature>
<dbReference type="CDD" id="cd01450">
    <property type="entry name" value="vWFA_subfamily_ECM"/>
    <property type="match status" value="1"/>
</dbReference>
<feature type="disulfide bond" evidence="21">
    <location>
        <begin position="3941"/>
        <end position="3951"/>
    </location>
</feature>
<dbReference type="SMART" id="SM00032">
    <property type="entry name" value="CCP"/>
    <property type="match status" value="35"/>
</dbReference>
<feature type="domain" description="Sushi" evidence="28">
    <location>
        <begin position="2846"/>
        <end position="2903"/>
    </location>
</feature>
<dbReference type="SMART" id="SM00179">
    <property type="entry name" value="EGF_CA"/>
    <property type="match status" value="8"/>
</dbReference>
<feature type="domain" description="Sushi" evidence="28">
    <location>
        <begin position="3518"/>
        <end position="3579"/>
    </location>
</feature>
<evidence type="ECO:0000256" key="16">
    <source>
        <dbReference type="ARBA" id="ARBA00023157"/>
    </source>
</evidence>
<accession>A0AAN8M9L4</accession>
<feature type="disulfide bond" evidence="21">
    <location>
        <begin position="1375"/>
        <end position="1384"/>
    </location>
</feature>
<dbReference type="Pfam" id="PF07699">
    <property type="entry name" value="Ephrin_rec_like"/>
    <property type="match status" value="4"/>
</dbReference>
<feature type="domain" description="EGF-like" evidence="25">
    <location>
        <begin position="1387"/>
        <end position="1423"/>
    </location>
</feature>
<comment type="caution">
    <text evidence="21">Lacks conserved residue(s) required for the propagation of feature annotation.</text>
</comment>
<feature type="disulfide bond" evidence="22">
    <location>
        <begin position="2816"/>
        <end position="2843"/>
    </location>
</feature>
<feature type="domain" description="Sushi" evidence="28">
    <location>
        <begin position="3342"/>
        <end position="3398"/>
    </location>
</feature>
<dbReference type="CDD" id="cd00033">
    <property type="entry name" value="CCP"/>
    <property type="match status" value="34"/>
</dbReference>
<comment type="subunit">
    <text evidence="19">Interacts (via Sushi domain 21) with ITGA9:ITGB1; thereby inhibits Ca(2+) intracellular signaling and as a result represses vasocontraction. Interacts (via Sushi domain 21) with ITGA4:ITGB1; thereby inhibits Ca(2+) intracellular signaling and as a result represses vasocontraction. Interacts with ANGPT1 and ANGPT2. Interacts with PEAR1 (via extracellular domain). Interacts with HSPG2, TLN1, FN1, COPA, CCT2, IQGAP1, LAMC1 and NID1. Interacts (via C-terminus) with TIE1.</text>
</comment>
<dbReference type="InterPro" id="IPR057667">
    <property type="entry name" value="HTH_SB"/>
</dbReference>
<dbReference type="Proteomes" id="UP001356427">
    <property type="component" value="Unassembled WGS sequence"/>
</dbReference>
<feature type="disulfide bond" evidence="22">
    <location>
        <begin position="2162"/>
        <end position="2189"/>
    </location>
</feature>
<evidence type="ECO:0000313" key="30">
    <source>
        <dbReference type="EMBL" id="KAK6323303.1"/>
    </source>
</evidence>
<evidence type="ECO:0000259" key="27">
    <source>
        <dbReference type="PROSITE" id="PS50825"/>
    </source>
</evidence>
<feature type="domain" description="EGF-like" evidence="25">
    <location>
        <begin position="3937"/>
        <end position="3969"/>
    </location>
</feature>
<feature type="disulfide bond" evidence="22">
    <location>
        <begin position="2758"/>
        <end position="2785"/>
    </location>
</feature>
<comment type="caution">
    <text evidence="30">The sequence shown here is derived from an EMBL/GenBank/DDBJ whole genome shotgun (WGS) entry which is preliminary data.</text>
</comment>
<evidence type="ECO:0000256" key="21">
    <source>
        <dbReference type="PROSITE-ProRule" id="PRU00076"/>
    </source>
</evidence>
<dbReference type="InterPro" id="IPR000742">
    <property type="entry name" value="EGF"/>
</dbReference>
<dbReference type="PROSITE" id="PS50923">
    <property type="entry name" value="SUSHI"/>
    <property type="match status" value="35"/>
</dbReference>
<feature type="domain" description="EGF-like" evidence="25">
    <location>
        <begin position="2092"/>
        <end position="2131"/>
    </location>
</feature>
<dbReference type="InterPro" id="IPR036465">
    <property type="entry name" value="vWFA_dom_sf"/>
</dbReference>
<dbReference type="FunFam" id="2.10.25.10:FF:000391">
    <property type="entry name" value="Weary, isoform C"/>
    <property type="match status" value="1"/>
</dbReference>
<dbReference type="Gene3D" id="2.10.50.10">
    <property type="entry name" value="Tumor Necrosis Factor Receptor, subunit A, domain 2"/>
    <property type="match status" value="3"/>
</dbReference>
<feature type="domain" description="Sushi" evidence="28">
    <location>
        <begin position="3638"/>
        <end position="3695"/>
    </location>
</feature>
<feature type="domain" description="Sushi" evidence="28">
    <location>
        <begin position="2250"/>
        <end position="2307"/>
    </location>
</feature>
<dbReference type="InterPro" id="IPR035976">
    <property type="entry name" value="Sushi/SCR/CCP_sf"/>
</dbReference>
<feature type="disulfide bond" evidence="21">
    <location>
        <begin position="1223"/>
        <end position="1232"/>
    </location>
</feature>
<feature type="domain" description="Sushi" evidence="28">
    <location>
        <begin position="371"/>
        <end position="430"/>
    </location>
</feature>
<evidence type="ECO:0000259" key="25">
    <source>
        <dbReference type="PROSITE" id="PS50026"/>
    </source>
</evidence>
<dbReference type="GO" id="GO:0051241">
    <property type="term" value="P:negative regulation of multicellular organismal process"/>
    <property type="evidence" value="ECO:0007669"/>
    <property type="project" value="UniProtKB-ARBA"/>
</dbReference>
<feature type="domain" description="Sushi" evidence="28">
    <location>
        <begin position="3284"/>
        <end position="3341"/>
    </location>
</feature>
<dbReference type="InterPro" id="IPR002035">
    <property type="entry name" value="VWF_A"/>
</dbReference>
<dbReference type="InterPro" id="IPR049883">
    <property type="entry name" value="NOTCH1_EGF-like"/>
</dbReference>
<dbReference type="PANTHER" id="PTHR45656">
    <property type="entry name" value="PROTEIN CBR-CLEC-78"/>
    <property type="match status" value="1"/>
</dbReference>
<feature type="domain" description="VWFA" evidence="26">
    <location>
        <begin position="78"/>
        <end position="259"/>
    </location>
</feature>
<dbReference type="SMART" id="SM01411">
    <property type="entry name" value="Ephrin_rec_like"/>
    <property type="match status" value="4"/>
</dbReference>
<feature type="domain" description="Sushi" evidence="28">
    <location>
        <begin position="2192"/>
        <end position="2249"/>
    </location>
</feature>
<feature type="disulfide bond" evidence="21">
    <location>
        <begin position="3959"/>
        <end position="3968"/>
    </location>
</feature>
<dbReference type="InterPro" id="IPR036388">
    <property type="entry name" value="WH-like_DNA-bd_sf"/>
</dbReference>
<feature type="disulfide bond" evidence="22">
    <location>
        <begin position="461"/>
        <end position="488"/>
    </location>
</feature>
<dbReference type="Gene3D" id="3.40.50.410">
    <property type="entry name" value="von Willebrand factor, type A domain"/>
    <property type="match status" value="1"/>
</dbReference>
<dbReference type="Pfam" id="PF02494">
    <property type="entry name" value="HYR"/>
    <property type="match status" value="2"/>
</dbReference>
<feature type="domain" description="Sushi" evidence="28">
    <location>
        <begin position="3819"/>
        <end position="3875"/>
    </location>
</feature>
<feature type="domain" description="Pentraxin (PTX)" evidence="29">
    <location>
        <begin position="1428"/>
        <end position="1631"/>
    </location>
</feature>
<dbReference type="GO" id="GO:0005634">
    <property type="term" value="C:nucleus"/>
    <property type="evidence" value="ECO:0007669"/>
    <property type="project" value="UniProtKB-SubCell"/>
</dbReference>
<protein>
    <recommendedName>
        <fullName evidence="20">Sushi, von Willebrand factor type A, EGF and pentraxin domain-containing protein 1</fullName>
    </recommendedName>
</protein>
<feature type="region of interest" description="Disordered" evidence="23">
    <location>
        <begin position="882"/>
        <end position="909"/>
    </location>
</feature>
<dbReference type="InterPro" id="IPR018097">
    <property type="entry name" value="EGF_Ca-bd_CS"/>
</dbReference>
<feature type="domain" description="EGF-like" evidence="25">
    <location>
        <begin position="3874"/>
        <end position="3905"/>
    </location>
</feature>
<evidence type="ECO:0000256" key="17">
    <source>
        <dbReference type="ARBA" id="ARBA00023180"/>
    </source>
</evidence>
<dbReference type="FunFam" id="2.10.25.10:FF:000225">
    <property type="entry name" value="Sushi, von Willebrand factor type A, EGF and pentraxin domain containing 1"/>
    <property type="match status" value="1"/>
</dbReference>
<dbReference type="GO" id="GO:0023052">
    <property type="term" value="P:signaling"/>
    <property type="evidence" value="ECO:0007669"/>
    <property type="project" value="UniProtKB-ARBA"/>
</dbReference>
<feature type="domain" description="Sushi" evidence="28">
    <location>
        <begin position="1976"/>
        <end position="2034"/>
    </location>
</feature>
<dbReference type="Gene3D" id="2.10.70.10">
    <property type="entry name" value="Complement Module, domain 1"/>
    <property type="match status" value="35"/>
</dbReference>
<dbReference type="GO" id="GO:0048731">
    <property type="term" value="P:system development"/>
    <property type="evidence" value="ECO:0007669"/>
    <property type="project" value="UniProtKB-ARBA"/>
</dbReference>
<feature type="disulfide bond" evidence="22">
    <location>
        <begin position="2278"/>
        <end position="2305"/>
    </location>
</feature>
<feature type="disulfide bond" evidence="21">
    <location>
        <begin position="3877"/>
        <end position="3887"/>
    </location>
</feature>
<dbReference type="FunFam" id="2.10.25.10:FF:000425">
    <property type="entry name" value="Eyes shut homolog"/>
    <property type="match status" value="1"/>
</dbReference>
<organism evidence="30 31">
    <name type="scientific">Coregonus suidteri</name>
    <dbReference type="NCBI Taxonomy" id="861788"/>
    <lineage>
        <taxon>Eukaryota</taxon>
        <taxon>Metazoa</taxon>
        <taxon>Chordata</taxon>
        <taxon>Craniata</taxon>
        <taxon>Vertebrata</taxon>
        <taxon>Euteleostomi</taxon>
        <taxon>Actinopterygii</taxon>
        <taxon>Neopterygii</taxon>
        <taxon>Teleostei</taxon>
        <taxon>Protacanthopterygii</taxon>
        <taxon>Salmoniformes</taxon>
        <taxon>Salmonidae</taxon>
        <taxon>Coregoninae</taxon>
        <taxon>Coregonus</taxon>
    </lineage>
</organism>
<dbReference type="Gene3D" id="3.30.420.10">
    <property type="entry name" value="Ribonuclease H-like superfamily/Ribonuclease H"/>
    <property type="match status" value="1"/>
</dbReference>
<dbReference type="Pfam" id="PF00092">
    <property type="entry name" value="VWA"/>
    <property type="match status" value="1"/>
</dbReference>
<feature type="domain" description="EGF-like" evidence="25">
    <location>
        <begin position="1349"/>
        <end position="1385"/>
    </location>
</feature>
<feature type="domain" description="HYR" evidence="27">
    <location>
        <begin position="639"/>
        <end position="718"/>
    </location>
</feature>
<dbReference type="FunFam" id="2.10.25.10:FF:000122">
    <property type="entry name" value="Protein crumbs homolog 2"/>
    <property type="match status" value="1"/>
</dbReference>
<evidence type="ECO:0000256" key="14">
    <source>
        <dbReference type="ARBA" id="ARBA00022989"/>
    </source>
</evidence>
<evidence type="ECO:0000256" key="20">
    <source>
        <dbReference type="ARBA" id="ARBA00067719"/>
    </source>
</evidence>
<evidence type="ECO:0000256" key="23">
    <source>
        <dbReference type="SAM" id="MobiDB-lite"/>
    </source>
</evidence>
<feature type="domain" description="Sushi" evidence="28">
    <location>
        <begin position="2726"/>
        <end position="2787"/>
    </location>
</feature>
<dbReference type="InterPro" id="IPR013320">
    <property type="entry name" value="ConA-like_dom_sf"/>
</dbReference>
<keyword evidence="22" id="KW-0768">Sushi</keyword>
<dbReference type="SUPFAM" id="SSF57535">
    <property type="entry name" value="Complement control module/SCR domain"/>
    <property type="match status" value="35"/>
</dbReference>
<evidence type="ECO:0000256" key="11">
    <source>
        <dbReference type="ARBA" id="ARBA00022729"/>
    </source>
</evidence>
<evidence type="ECO:0000256" key="18">
    <source>
        <dbReference type="ARBA" id="ARBA00023242"/>
    </source>
</evidence>
<feature type="domain" description="Sushi" evidence="28">
    <location>
        <begin position="3697"/>
        <end position="3754"/>
    </location>
</feature>
<dbReference type="PROSITE" id="PS00022">
    <property type="entry name" value="EGF_1"/>
    <property type="match status" value="7"/>
</dbReference>
<dbReference type="GO" id="GO:0005178">
    <property type="term" value="F:integrin binding"/>
    <property type="evidence" value="ECO:0007669"/>
    <property type="project" value="UniProtKB-ARBA"/>
</dbReference>
<dbReference type="Pfam" id="PF13358">
    <property type="entry name" value="DDE_3"/>
    <property type="match status" value="1"/>
</dbReference>
<keyword evidence="31" id="KW-1185">Reference proteome</keyword>
<feature type="domain" description="Sushi" evidence="28">
    <location>
        <begin position="3459"/>
        <end position="3517"/>
    </location>
</feature>
<feature type="disulfide bond" evidence="21">
    <location>
        <begin position="1337"/>
        <end position="1346"/>
    </location>
</feature>
<keyword evidence="13" id="KW-0106">Calcium</keyword>
<feature type="domain" description="Sushi" evidence="28">
    <location>
        <begin position="3000"/>
        <end position="3049"/>
    </location>
</feature>
<dbReference type="Pfam" id="PF07645">
    <property type="entry name" value="EGF_CA"/>
    <property type="match status" value="1"/>
</dbReference>
<dbReference type="PROSITE" id="PS50234">
    <property type="entry name" value="VWFA"/>
    <property type="match status" value="1"/>
</dbReference>
<feature type="domain" description="Sushi" evidence="28">
    <location>
        <begin position="2788"/>
        <end position="2845"/>
    </location>
</feature>
<dbReference type="FunFam" id="2.10.70.10:FF:000179">
    <property type="entry name" value="sushi, von Willebrand factor type A, EGF and pentraxin domain-containing protein 1 isoform X2"/>
    <property type="match status" value="1"/>
</dbReference>
<feature type="disulfide bond" evidence="22">
    <location>
        <begin position="3608"/>
        <end position="3635"/>
    </location>
</feature>
<feature type="disulfide bond" evidence="22">
    <location>
        <begin position="2220"/>
        <end position="2247"/>
    </location>
</feature>
<feature type="domain" description="EGF-like" evidence="25">
    <location>
        <begin position="1311"/>
        <end position="1347"/>
    </location>
</feature>
<evidence type="ECO:0000256" key="22">
    <source>
        <dbReference type="PROSITE-ProRule" id="PRU00302"/>
    </source>
</evidence>
<dbReference type="PANTHER" id="PTHR45656:SF4">
    <property type="entry name" value="PROTEIN CBR-CLEC-78"/>
    <property type="match status" value="1"/>
</dbReference>
<dbReference type="SMART" id="SM00327">
    <property type="entry name" value="VWA"/>
    <property type="match status" value="1"/>
</dbReference>
<feature type="domain" description="Sushi" evidence="28">
    <location>
        <begin position="719"/>
        <end position="782"/>
    </location>
</feature>
<dbReference type="InterPro" id="IPR013032">
    <property type="entry name" value="EGF-like_CS"/>
</dbReference>
<feature type="domain" description="Sushi" evidence="28">
    <location>
        <begin position="3108"/>
        <end position="3165"/>
    </location>
</feature>
<dbReference type="InterPro" id="IPR001759">
    <property type="entry name" value="PTX_dom"/>
</dbReference>
<proteinExistence type="predicted"/>
<keyword evidence="9 21" id="KW-0245">EGF-like domain</keyword>
<dbReference type="Gene3D" id="2.60.120.200">
    <property type="match status" value="1"/>
</dbReference>
<dbReference type="CDD" id="cd00054">
    <property type="entry name" value="EGF_CA"/>
    <property type="match status" value="8"/>
</dbReference>
<keyword evidence="12" id="KW-0677">Repeat</keyword>
<reference evidence="30 31" key="1">
    <citation type="submission" date="2021-04" db="EMBL/GenBank/DDBJ databases">
        <authorList>
            <person name="De Guttry C."/>
            <person name="Zahm M."/>
            <person name="Klopp C."/>
            <person name="Cabau C."/>
            <person name="Louis A."/>
            <person name="Berthelot C."/>
            <person name="Parey E."/>
            <person name="Roest Crollius H."/>
            <person name="Montfort J."/>
            <person name="Robinson-Rechavi M."/>
            <person name="Bucao C."/>
            <person name="Bouchez O."/>
            <person name="Gislard M."/>
            <person name="Lluch J."/>
            <person name="Milhes M."/>
            <person name="Lampietro C."/>
            <person name="Lopez Roques C."/>
            <person name="Donnadieu C."/>
            <person name="Braasch I."/>
            <person name="Desvignes T."/>
            <person name="Postlethwait J."/>
            <person name="Bobe J."/>
            <person name="Wedekind C."/>
            <person name="Guiguen Y."/>
        </authorList>
    </citation>
    <scope>NUCLEOTIDE SEQUENCE [LARGE SCALE GENOMIC DNA]</scope>
    <source>
        <strain evidence="30">Cs_M1</strain>
        <tissue evidence="30">Blood</tissue>
    </source>
</reference>
<keyword evidence="10" id="KW-0812">Transmembrane</keyword>
<dbReference type="GO" id="GO:0003677">
    <property type="term" value="F:DNA binding"/>
    <property type="evidence" value="ECO:0007669"/>
    <property type="project" value="InterPro"/>
</dbReference>
<dbReference type="PROSITE" id="PS00010">
    <property type="entry name" value="ASX_HYDROXYL"/>
    <property type="match status" value="6"/>
</dbReference>
<evidence type="ECO:0000256" key="12">
    <source>
        <dbReference type="ARBA" id="ARBA00022737"/>
    </source>
</evidence>
<dbReference type="GO" id="GO:0015074">
    <property type="term" value="P:DNA integration"/>
    <property type="evidence" value="ECO:0007669"/>
    <property type="project" value="InterPro"/>
</dbReference>
<feature type="disulfide bond" evidence="22">
    <location>
        <begin position="2336"/>
        <end position="2363"/>
    </location>
</feature>
<dbReference type="SUPFAM" id="SSF46689">
    <property type="entry name" value="Homeodomain-like"/>
    <property type="match status" value="1"/>
</dbReference>
<dbReference type="SUPFAM" id="SSF57196">
    <property type="entry name" value="EGF/Laminin"/>
    <property type="match status" value="1"/>
</dbReference>
<feature type="disulfide bond" evidence="22">
    <location>
        <begin position="3312"/>
        <end position="3339"/>
    </location>
</feature>
<feature type="disulfide bond" evidence="22">
    <location>
        <begin position="3078"/>
        <end position="3105"/>
    </location>
</feature>
<sequence>MWTYILLLWCFLVSRTSSWPALEQQLHHLSSLRYGSGSPASPALNLTLSESAESKVERLGQAFKKNVRMLREKSGHLDLVFLVDESSSVGANNFLSELRFVRKFLSDFPVAPEDTRVALVTFSSKTHVVTRVDHVKAPKSHQHKCSLFNQEIPAITYRGGGTYTRGAFQRAAQILRHSRANATKVIFLITDGYSNGGDPRPVAAALREQGVEIYTLGIWQGNIRELHDMASHPKDQHCYLVHNFAEFEALARRALHEDLPTGSYIQEDLSHCSSLCDAGADCCDIMASCKCGTHTGQYDCICEKGHYGKGLQYECTACPPGTYKPEGTPGGLSTCLLCPDQHHTSQPGSTSPSDCVCKQGYRSQGKTCEVVYCPELSPPGNGFFIHNVCNNQFNVACGVRCQPGYDRLGSGIRLCQPDGTWSGSPPSCRVRSCPALSPPQHGHMNCSKGGASYRAACEVRCAKGYRLEGDARLSCQADSQWSGIQPRCVEVRCPPMVTLKNVLLSPPACGQRKVKPGTLCRLACRHGYRLQGALESRCLSSGDWSANVHKATCTDSEPPWVQCPRDVVAETDERRGTANISWNVPTATDNSGQEVLVQVKPVYTPPQLFPIGEERITYTATDRAGNQANCTFTVTVIDTEPPVIDRCRSPPTFQATDMQTAVVWEVPQFSDNSGGRPSVSTTHTPGTLFSVGQTVVSYTATDQAGNNRTCHLTITVQGSTCEQPFVPVNGEFFCSEEEEGVNCTLYCNEGYSFTHQTVQNYFCANNGVWEPPHSPDRPDCSLNRIANQGFKPFEMLFKASHCDDLELVKSFTGEFNTKLRDMLPTICSHEDVACKLEVMSQGHCLEYNYDYENGFAIGPGRWGSNRGPQSGQDYAYFDSGFATDSPRTPMQKDGSARTGTSNYRSKRHRKIPTRDQKIQIFFNITASIPLPSSRNDSVEVANQKRLLRILEQLTNRLKRTLAKQPLSSYHVSSEMIVVADPKSLESKRASLFCRPGSVLKGRMCVQCPVGTYYSLEYAECESCWLGSYQDQEGQMECKTCPEGSSTAYFHARNQDQCKEQCKPGGYSVNGLETCESCPLGHYQPGFGSRECLVCPDETSTVTSGAREMAECGVPCLAGHFSRTGLVPCYPCPRDYYQPDHGRSYCLSCPFYGTTTVTGATAIQHCSSFGSSVLPKEESVTSAPEVVVSQDYQASSQVFHECFLNPCQNRGTCEEVGAGYICTCLPGFTGAKCESDIDECDSAPCQNGGLCKDGMGDFLCQCRPGFVGSLCEAEVNECYSSPCLNEGECVDEINQYTCSCADGFTGSHCELEIDECLSSPCLNGGVCDDLAGGYSCTCLPGYSGDRCEVNVDECNSAPCQNGGTCRDGVNNFRCQCVEGYRGRLCQVDVDECQVNPCINGATCVDGQGSYTCRCPPGFNGTRCETEMSTSFNLDFEVSGIHGYVMMDGMMPALTEITCTFWMRSSDTTNYGTPISYAVEGSDNAFLLIDYNGWVLYVNGKERITDCPAVNTGQWHHIGVSWRSWDGDWRVYINGNPSDGGKGLSVGTTIPGGGALVLGQDQDQRGEGFNPVESFVGSLSQLHIWDRVLDPQQTPVHTLNQTDSNLATMAKTRELCKDIRDKIVDLHKAGMGYRTIGKQLGEKATTVGAIIRKWKKFKMTVNHPRSGAPCKISPRGASMIMRKVRDQPRTTRQDLVNDLKRAGTTVSKKTISNTLRRHGLKSCSARKVPLLKPAHVQARLKFANDHLDDPEEEWEKVMWSDETKIELFGLNSTRRVWRKKKDEYNPKNTIPTVKHGDGNIILWGCFSAKGTGRLHRIEGRMDGAMYREILANNLLPSVRALKMGRSWVFQHDNDPKHTARATKEWLRKKHLKVLEWPSQSPDLNPIENLWRELKVRIAQRQPRNLKDVEKVCVEEWAKIPAAVCANLVKTYRKCMFSIKILASTCPGNNIRGNVLAWPDFLNGVVGRVKTNPNCIFCADCPLLENAVPHLRASSPAVSPGSQTQLSCDPGFYLVGEPLLQCQNKGEWSHALPRCERVTCGPPRPLEHGLFQGSDYHAGSTVVYQCNPGFYLLGDAKVLCTNSGKWGGNPPACLDVDECALGSDCDEHASCQNTDGSYTCTCIHPYTGDGKNCTEPVKCENPGAPEFGYRDGSNFLMGSEVVFTCEEGYELIGSSHVQCLETGTWNGVFPYCRALSCGQPSVPENTMMMGTNFTFGSKVTFSCVKGFVPGDPYDMQCQASLKWSRAPPACQPVTCGDPPHVDNSDFTLKGKTYLSTVIYTCAEGYRLQGSEEVVCEASGEWSSPTPLCASIHCGDPPALGDAATIGDDHALGNKVHYVCKEGYTLIGPETRECLSTGQWSPTSAQCVPRSCGPPPSIDHAIAHAGHQLFGDMANYFCTDGYTAGNNSKVVCNAQGLWAPPEGQEAPRCIANFCQRPPDLPHAILDSANKPKYASNTEVSYKCEEGFVLNTTATLKCMIGGEWMPLPYDVGCVPVRCSKPTGIVRGYVSGTNYSFGAMVAYSCDKGFLIRGEKRRTCKANGEWGGVLPVCQPVSCPFPPSLKNGFIQNKGRFIFNSKVTYACNAGYRLTGRPERLCLANRQWSNGDSPVCHLLTCDPPPSILHGQYRGSVFEVGRKVEYVCDEGYELAGDGVWTCLKYGKWDKSRRPRCSPVRCPEPPLEENHLVLRSLDSDSGTVELSCEEGYVLHGARTLRCTPAQEWNDTFPVCKQVFCGPSPEVAFGDPSSALLSALSYFGSVVSYSCMDGFTLRKEGSVTCQADGYWSSPVPECIPVECPQPVEIANGIVDVQGLMYLSTALYSCKPGYTLVGNTTVLCGESGLWIGGVPSCRPIECSIPKEIPNGKVAYTKLQFSHAVTYSCRRGYRLQGPETLKCLANGQWDQKTPLCVQIYCAPPKPIDNGFVEGLDHKFGVTIFYSCFPSFQLVGQNHLTCEEFGWSSSVPVCVPSDCGLPPHIDFGEYLRLLDPNAELAGRDAAITSKPIGGATVAFSPTDMSFLHGTVIVYRCHKGYELTAPTALLCLEDGGWNGTAPMCVPSECEDPPSPDHGSVNITDTTLGSLVKYSCEVGYELEGESVRQCVAARQWSDVPPVCRPITCNDPGNIDNGSNHVDSFLYLGVLRYECNSGFILKGGNTRTCQADSRWDGEKPWCEPVLCGSPVVPSDVTVKGKEYTFNKQVELSCKPGLLLQGPSVSVCQADGTWSQGSPECRLANCGRPTSIQNGQVLGSDFGYGREVRYKCEEGYSLSGGNPTRLCRGDGLWEEGPAPRCDIIACGPPQDISHGFLNGSSFNYDDVVEYVCFDGYEVVGDPVLRCSAQGHWLGTVPECLPCLCTPPVLKYGVVLGHDHACGDRVSFHCDEGYKILGPSAATCEKGGLWSPGVPVCGRGRCVAAPPTIPHAVLQGGSATAPDTVTYRCRPGYQMKGSYPHVTCGREGRWGEVRISCEPVSCEAPTPVPHAQVVGEIFTFGSQIQYRCDEGYELSSQSDSLSCQSEGTWSKHSIRCRPAPCSLPANLTTHVLVTGEDLTPVGGVVTLSCPTGFILQGPGLAECQLGGNWSPGLSSVSCGLVVCEKPPLLPHGITEGDSYSYGDIVLYTCLPGFEMKGDSVQTCQGGGTWSGAQPMCVTVSCGPPPSVEKAEVQTSDETYQGNVTYVCNPGLHLVGPQNLTCLANGTWSLPAPTCEVGQGCGIPKELLNGRVQEQNLTTGRAVAFQCDKGYSLQGDTLVVCMGDGTWSSIFPFCQPKPCPPPPGWKVSSGSVNTSKKLFYVGQSLPFTCPKGHQAKAKATTTITCRTDQTWTPISTVCERVSCGPPLHVAHGVVRGAVFQFGDLAVYSCFGGYAMEGHSRSVCLENGTWTPPPACRAVCWLQCLNGGVCHRPNTCSCPEGWMGRLCEEPICILPCLNGGRCVAPYQCECPTGWMGTRCHSAVCLSPCLNGGRCIRPNRCQCSPGWSGHHCSRKRKSG</sequence>
<dbReference type="InterPro" id="IPR011641">
    <property type="entry name" value="Tyr-kin_ephrin_A/B_rcpt-like"/>
</dbReference>
<keyword evidence="18" id="KW-0539">Nucleus</keyword>
<dbReference type="PRINTS" id="PR00895">
    <property type="entry name" value="PENTAXIN"/>
</dbReference>
<dbReference type="SMART" id="SM00159">
    <property type="entry name" value="PTX"/>
    <property type="match status" value="1"/>
</dbReference>
<dbReference type="SUPFAM" id="SSF49899">
    <property type="entry name" value="Concanavalin A-like lectins/glucanases"/>
    <property type="match status" value="1"/>
</dbReference>
<dbReference type="PROSITE" id="PS51828">
    <property type="entry name" value="PTX_2"/>
    <property type="match status" value="1"/>
</dbReference>
<feature type="domain" description="Sushi" evidence="28">
    <location>
        <begin position="2609"/>
        <end position="2667"/>
    </location>
</feature>
<feature type="domain" description="Sushi" evidence="28">
    <location>
        <begin position="2428"/>
        <end position="2490"/>
    </location>
</feature>
<evidence type="ECO:0000256" key="15">
    <source>
        <dbReference type="ARBA" id="ARBA00023136"/>
    </source>
</evidence>
<dbReference type="Pfam" id="PF00008">
    <property type="entry name" value="EGF"/>
    <property type="match status" value="6"/>
</dbReference>
<evidence type="ECO:0000256" key="9">
    <source>
        <dbReference type="ARBA" id="ARBA00022536"/>
    </source>
</evidence>
<evidence type="ECO:0000313" key="31">
    <source>
        <dbReference type="Proteomes" id="UP001356427"/>
    </source>
</evidence>
<keyword evidence="15" id="KW-0472">Membrane</keyword>
<feature type="domain" description="Sushi" evidence="28">
    <location>
        <begin position="3399"/>
        <end position="3458"/>
    </location>
</feature>
<feature type="domain" description="Sushi" evidence="28">
    <location>
        <begin position="3755"/>
        <end position="3818"/>
    </location>
</feature>
<evidence type="ECO:0000256" key="1">
    <source>
        <dbReference type="ARBA" id="ARBA00004123"/>
    </source>
</evidence>
<dbReference type="Pfam" id="PF01498">
    <property type="entry name" value="HTH_Tnp_Tc3_2"/>
    <property type="match status" value="1"/>
</dbReference>
<dbReference type="GO" id="GO:0005737">
    <property type="term" value="C:cytoplasm"/>
    <property type="evidence" value="ECO:0007669"/>
    <property type="project" value="UniProtKB-SubCell"/>
</dbReference>
<feature type="disulfide bond" evidence="22">
    <location>
        <begin position="3194"/>
        <end position="3221"/>
    </location>
</feature>
<dbReference type="InterPro" id="IPR001881">
    <property type="entry name" value="EGF-like_Ca-bd_dom"/>
</dbReference>
<feature type="disulfide bond" evidence="22">
    <location>
        <begin position="3020"/>
        <end position="3047"/>
    </location>
</feature>
<feature type="disulfide bond" evidence="21">
    <location>
        <begin position="1261"/>
        <end position="1270"/>
    </location>
</feature>
<dbReference type="InterPro" id="IPR036397">
    <property type="entry name" value="RNaseH_sf"/>
</dbReference>
<dbReference type="EMBL" id="JAGTTL010000004">
    <property type="protein sequence ID" value="KAK6323303.1"/>
    <property type="molecule type" value="Genomic_DNA"/>
</dbReference>
<dbReference type="Gene3D" id="1.10.10.10">
    <property type="entry name" value="Winged helix-like DNA-binding domain superfamily/Winged helix DNA-binding domain"/>
    <property type="match status" value="1"/>
</dbReference>
<keyword evidence="8" id="KW-0964">Secreted</keyword>
<feature type="disulfide bond" evidence="21">
    <location>
        <begin position="1299"/>
        <end position="1308"/>
    </location>
</feature>
<dbReference type="FunFam" id="2.10.25.10:FF:000123">
    <property type="entry name" value="Crumbs homolog 1 (Drosophila)"/>
    <property type="match status" value="1"/>
</dbReference>
<feature type="domain" description="Sushi" evidence="28">
    <location>
        <begin position="2549"/>
        <end position="2608"/>
    </location>
</feature>
<dbReference type="InterPro" id="IPR000152">
    <property type="entry name" value="EGF-type_Asp/Asn_hydroxyl_site"/>
</dbReference>
<feature type="domain" description="Sushi" evidence="28">
    <location>
        <begin position="3580"/>
        <end position="3637"/>
    </location>
</feature>
<evidence type="ECO:0000256" key="6">
    <source>
        <dbReference type="ARBA" id="ARBA00022475"/>
    </source>
</evidence>
<dbReference type="FunFam" id="2.10.50.10:FF:000018">
    <property type="entry name" value="Sushi, von Willebrand factor type A, EGF and pentraxin domain-containing 1"/>
    <property type="match status" value="2"/>
</dbReference>
<feature type="domain" description="Sushi" evidence="28">
    <location>
        <begin position="2491"/>
        <end position="2548"/>
    </location>
</feature>
<feature type="domain" description="Sushi" evidence="28">
    <location>
        <begin position="2668"/>
        <end position="2725"/>
    </location>
</feature>
<keyword evidence="14" id="KW-1133">Transmembrane helix</keyword>
<evidence type="ECO:0000256" key="19">
    <source>
        <dbReference type="ARBA" id="ARBA00063079"/>
    </source>
</evidence>
<dbReference type="FunFam" id="2.10.25.10:FF:000143">
    <property type="entry name" value="Protein crumbs 1"/>
    <property type="match status" value="1"/>
</dbReference>
<feature type="disulfide bond" evidence="22">
    <location>
        <begin position="2430"/>
        <end position="2473"/>
    </location>
</feature>
<feature type="domain" description="Sushi" evidence="28">
    <location>
        <begin position="431"/>
        <end position="490"/>
    </location>
</feature>
<dbReference type="SUPFAM" id="SSF57184">
    <property type="entry name" value="Growth factor receptor domain"/>
    <property type="match status" value="3"/>
</dbReference>
<evidence type="ECO:0000259" key="28">
    <source>
        <dbReference type="PROSITE" id="PS50923"/>
    </source>
</evidence>
<dbReference type="FunFam" id="2.10.70.10:FF:000003">
    <property type="entry name" value="Versican core protein"/>
    <property type="match status" value="1"/>
</dbReference>
<dbReference type="GO" id="GO:0005886">
    <property type="term" value="C:plasma membrane"/>
    <property type="evidence" value="ECO:0007669"/>
    <property type="project" value="UniProtKB-SubCell"/>
</dbReference>
<dbReference type="Gene3D" id="2.10.25.10">
    <property type="entry name" value="Laminin"/>
    <property type="match status" value="10"/>
</dbReference>
<feature type="disulfide bond" evidence="22">
    <location>
        <begin position="3666"/>
        <end position="3693"/>
    </location>
</feature>
<dbReference type="FunFam" id="2.10.25.10:FF:000004">
    <property type="entry name" value="Neurogenic locus notch 1"/>
    <property type="match status" value="1"/>
</dbReference>
<feature type="disulfide bond" evidence="22">
    <location>
        <begin position="2005"/>
        <end position="2032"/>
    </location>
</feature>
<evidence type="ECO:0000256" key="5">
    <source>
        <dbReference type="ARBA" id="ARBA00004613"/>
    </source>
</evidence>
<feature type="domain" description="Sushi" evidence="28">
    <location>
        <begin position="491"/>
        <end position="555"/>
    </location>
</feature>
<keyword evidence="16 21" id="KW-1015">Disulfide bond</keyword>
<feature type="disulfide bond" evidence="21">
    <location>
        <begin position="3895"/>
        <end position="3904"/>
    </location>
</feature>
<feature type="disulfide bond" evidence="22">
    <location>
        <begin position="3369"/>
        <end position="3396"/>
    </location>
</feature>
<feature type="domain" description="EGF-like" evidence="25">
    <location>
        <begin position="1235"/>
        <end position="1271"/>
    </location>
</feature>
<dbReference type="GO" id="GO:0006313">
    <property type="term" value="P:DNA transposition"/>
    <property type="evidence" value="ECO:0007669"/>
    <property type="project" value="InterPro"/>
</dbReference>
<feature type="domain" description="HYR" evidence="27">
    <location>
        <begin position="554"/>
        <end position="638"/>
    </location>
</feature>
<feature type="disulfide bond" evidence="22">
    <location>
        <begin position="2063"/>
        <end position="2090"/>
    </location>
</feature>
<dbReference type="GO" id="GO:0010572">
    <property type="term" value="P:positive regulation of platelet activation"/>
    <property type="evidence" value="ECO:0007669"/>
    <property type="project" value="UniProtKB-ARBA"/>
</dbReference>
<dbReference type="Gene3D" id="2.60.40.10">
    <property type="entry name" value="Immunoglobulins"/>
    <property type="match status" value="1"/>
</dbReference>
<evidence type="ECO:0000256" key="3">
    <source>
        <dbReference type="ARBA" id="ARBA00004251"/>
    </source>
</evidence>
<feature type="chain" id="PRO_5042948650" description="Sushi, von Willebrand factor type A, EGF and pentraxin domain-containing protein 1" evidence="24">
    <location>
        <begin position="19"/>
        <end position="3975"/>
    </location>
</feature>
<evidence type="ECO:0000256" key="24">
    <source>
        <dbReference type="SAM" id="SignalP"/>
    </source>
</evidence>
<evidence type="ECO:0000256" key="10">
    <source>
        <dbReference type="ARBA" id="ARBA00022692"/>
    </source>
</evidence>
<evidence type="ECO:0000256" key="4">
    <source>
        <dbReference type="ARBA" id="ARBA00004496"/>
    </source>
</evidence>
<dbReference type="GO" id="GO:0005509">
    <property type="term" value="F:calcium ion binding"/>
    <property type="evidence" value="ECO:0007669"/>
    <property type="project" value="InterPro"/>
</dbReference>